<keyword evidence="1" id="KW-0732">Signal</keyword>
<keyword evidence="4" id="KW-1185">Reference proteome</keyword>
<dbReference type="EMBL" id="FNIV01000005">
    <property type="protein sequence ID" value="SDO29865.1"/>
    <property type="molecule type" value="Genomic_DNA"/>
</dbReference>
<organism evidence="3 4">
    <name type="scientific">Halomonas shengliensis</name>
    <dbReference type="NCBI Taxonomy" id="419597"/>
    <lineage>
        <taxon>Bacteria</taxon>
        <taxon>Pseudomonadati</taxon>
        <taxon>Pseudomonadota</taxon>
        <taxon>Gammaproteobacteria</taxon>
        <taxon>Oceanospirillales</taxon>
        <taxon>Halomonadaceae</taxon>
        <taxon>Halomonas</taxon>
    </lineage>
</organism>
<evidence type="ECO:0000259" key="2">
    <source>
        <dbReference type="Pfam" id="PF13511"/>
    </source>
</evidence>
<evidence type="ECO:0000256" key="1">
    <source>
        <dbReference type="SAM" id="SignalP"/>
    </source>
</evidence>
<protein>
    <recommendedName>
        <fullName evidence="2">DUF4124 domain-containing protein</fullName>
    </recommendedName>
</protein>
<evidence type="ECO:0000313" key="4">
    <source>
        <dbReference type="Proteomes" id="UP000199075"/>
    </source>
</evidence>
<accession>A0A1H0IET4</accession>
<dbReference type="AlphaFoldDB" id="A0A1H0IET4"/>
<dbReference type="Pfam" id="PF13511">
    <property type="entry name" value="DUF4124"/>
    <property type="match status" value="1"/>
</dbReference>
<reference evidence="4" key="1">
    <citation type="submission" date="2016-10" db="EMBL/GenBank/DDBJ databases">
        <authorList>
            <person name="Varghese N."/>
            <person name="Submissions S."/>
        </authorList>
    </citation>
    <scope>NUCLEOTIDE SEQUENCE [LARGE SCALE GENOMIC DNA]</scope>
    <source>
        <strain evidence="4">CGMCC 1.6444</strain>
    </source>
</reference>
<feature type="signal peptide" evidence="1">
    <location>
        <begin position="1"/>
        <end position="20"/>
    </location>
</feature>
<name>A0A1H0IET4_9GAMM</name>
<gene>
    <name evidence="3" type="ORF">SAMN04487957_10592</name>
</gene>
<feature type="chain" id="PRO_5011592414" description="DUF4124 domain-containing protein" evidence="1">
    <location>
        <begin position="21"/>
        <end position="163"/>
    </location>
</feature>
<dbReference type="Proteomes" id="UP000199075">
    <property type="component" value="Unassembled WGS sequence"/>
</dbReference>
<dbReference type="OrthoDB" id="9807489at2"/>
<sequence length="163" mass="17878">MKQWIGAAALVLLAAGPAQAEVYKCEVGGKTVFQGMPCEGEGGAFKPSGTVSTMNSTEVEAPAATSNWLEERAERQRQEAKQLRAHQNEQDRIQQAFENGNVTKGMTQSQVQELWGPPWESLVEIDESGRRCVTWYWGGPIRAERPEATFCGGIVTKMRAYGG</sequence>
<dbReference type="InterPro" id="IPR025392">
    <property type="entry name" value="DUF4124"/>
</dbReference>
<dbReference type="STRING" id="419597.SAMN04487957_10592"/>
<dbReference type="RefSeq" id="WP_143004415.1">
    <property type="nucleotide sequence ID" value="NZ_FNIV01000005.1"/>
</dbReference>
<proteinExistence type="predicted"/>
<feature type="domain" description="DUF4124" evidence="2">
    <location>
        <begin position="9"/>
        <end position="65"/>
    </location>
</feature>
<evidence type="ECO:0000313" key="3">
    <source>
        <dbReference type="EMBL" id="SDO29865.1"/>
    </source>
</evidence>